<accession>A0A5N8W1P9</accession>
<dbReference type="Proteomes" id="UP000326979">
    <property type="component" value="Unassembled WGS sequence"/>
</dbReference>
<sequence>MRRNVVVLSALATLLLGAVPASAAPEGPDGPVSAVSAGPVPDVPSGIGIGIGKGWEPAPSAPWDVPAGVRCDFPVHGEPVVDEVVRRVLETHPDGSAKRVVYKGDLVVRVTHAGTGASYDADVSGTAVVDHRTDGSQFWSVLGPVLVGVGEGGGSLPRGLYVIDGAYTLDIDSTGYKTVTMAHGTQDDICARID</sequence>
<feature type="chain" id="PRO_5024984315" evidence="1">
    <location>
        <begin position="24"/>
        <end position="194"/>
    </location>
</feature>
<dbReference type="EMBL" id="VJZE01000085">
    <property type="protein sequence ID" value="MPY41189.1"/>
    <property type="molecule type" value="Genomic_DNA"/>
</dbReference>
<evidence type="ECO:0000313" key="3">
    <source>
        <dbReference type="Proteomes" id="UP000326979"/>
    </source>
</evidence>
<evidence type="ECO:0000313" key="2">
    <source>
        <dbReference type="EMBL" id="MPY41189.1"/>
    </source>
</evidence>
<name>A0A5N8W1P9_9ACTN</name>
<organism evidence="2 3">
    <name type="scientific">Streptomyces phyllanthi</name>
    <dbReference type="NCBI Taxonomy" id="1803180"/>
    <lineage>
        <taxon>Bacteria</taxon>
        <taxon>Bacillati</taxon>
        <taxon>Actinomycetota</taxon>
        <taxon>Actinomycetes</taxon>
        <taxon>Kitasatosporales</taxon>
        <taxon>Streptomycetaceae</taxon>
        <taxon>Streptomyces</taxon>
    </lineage>
</organism>
<reference evidence="2 3" key="1">
    <citation type="submission" date="2019-07" db="EMBL/GenBank/DDBJ databases">
        <title>New species of Amycolatopsis and Streptomyces.</title>
        <authorList>
            <person name="Duangmal K."/>
            <person name="Teo W.F.A."/>
            <person name="Lipun K."/>
        </authorList>
    </citation>
    <scope>NUCLEOTIDE SEQUENCE [LARGE SCALE GENOMIC DNA]</scope>
    <source>
        <strain evidence="2 3">TISTR 2346</strain>
    </source>
</reference>
<comment type="caution">
    <text evidence="2">The sequence shown here is derived from an EMBL/GenBank/DDBJ whole genome shotgun (WGS) entry which is preliminary data.</text>
</comment>
<proteinExistence type="predicted"/>
<dbReference type="OrthoDB" id="3530191at2"/>
<gene>
    <name evidence="2" type="ORF">FNH04_15100</name>
</gene>
<evidence type="ECO:0000256" key="1">
    <source>
        <dbReference type="SAM" id="SignalP"/>
    </source>
</evidence>
<feature type="signal peptide" evidence="1">
    <location>
        <begin position="1"/>
        <end position="23"/>
    </location>
</feature>
<dbReference type="RefSeq" id="WP_152784395.1">
    <property type="nucleotide sequence ID" value="NZ_BAABEQ010000101.1"/>
</dbReference>
<keyword evidence="3" id="KW-1185">Reference proteome</keyword>
<protein>
    <submittedName>
        <fullName evidence="2">Uncharacterized protein</fullName>
    </submittedName>
</protein>
<dbReference type="AlphaFoldDB" id="A0A5N8W1P9"/>
<keyword evidence="1" id="KW-0732">Signal</keyword>